<protein>
    <submittedName>
        <fullName evidence="1">Uncharacterized protein</fullName>
    </submittedName>
</protein>
<evidence type="ECO:0000313" key="1">
    <source>
        <dbReference type="EMBL" id="NAW50788.1"/>
    </source>
</evidence>
<dbReference type="AlphaFoldDB" id="A0A845PWT8"/>
<dbReference type="Proteomes" id="UP000553459">
    <property type="component" value="Unassembled WGS sequence"/>
</dbReference>
<keyword evidence="2" id="KW-1185">Reference proteome</keyword>
<comment type="caution">
    <text evidence="1">The sequence shown here is derived from an EMBL/GenBank/DDBJ whole genome shotgun (WGS) entry which is preliminary data.</text>
</comment>
<dbReference type="RefSeq" id="WP_166519095.1">
    <property type="nucleotide sequence ID" value="NZ_JAAABJ010000439.1"/>
</dbReference>
<evidence type="ECO:0000313" key="2">
    <source>
        <dbReference type="Proteomes" id="UP000553459"/>
    </source>
</evidence>
<sequence length="368" mass="40144">MATIIKSDNVATHHLGSVLPNLLPKNKLNSFFDFSNSVYVSKGRTVNLKSFLRTTRSTNAIGINNLGEEVIYPPNMTVFNYVKSKKMQGISMGDIMKNHFLNSNNPQTQNITIDEGIERKFFLYVQVVGNGSVSISGDVSGVATEGRPLMLKHAQAKTSIKATVSGSPSYVQVSKVTSPYGIDLSRPQTASLVAQKTQDVTQVVPGFFTNSEITVFLKTVKFDGGNLTLSPVSLAKNILLFDAATTKERGGYVGGVEMLDGTTGKLWIRKQKGGQVIVKSALSDVSIKDVNVTAFSLNRTTGKVFFNGSFSELPIDNTAVDSVLNFLPSLLTPQYSEFIAPNSILTKMVVYDRILNNTEITEIYNMLK</sequence>
<organism evidence="1 2">
    <name type="scientific">Elizabethkingia argenteiflava</name>
    <dbReference type="NCBI Taxonomy" id="2681556"/>
    <lineage>
        <taxon>Bacteria</taxon>
        <taxon>Pseudomonadati</taxon>
        <taxon>Bacteroidota</taxon>
        <taxon>Flavobacteriia</taxon>
        <taxon>Flavobacteriales</taxon>
        <taxon>Weeksellaceae</taxon>
        <taxon>Elizabethkingia</taxon>
    </lineage>
</organism>
<gene>
    <name evidence="1" type="ORF">GNY06_05115</name>
</gene>
<reference evidence="1 2" key="1">
    <citation type="submission" date="2019-11" db="EMBL/GenBank/DDBJ databases">
        <title>Characterization of Elizabethkingia argenteiflava sp. nov., isolated from inner surface of Soybean Pods.</title>
        <authorList>
            <person name="Mo S."/>
        </authorList>
    </citation>
    <scope>NUCLEOTIDE SEQUENCE [LARGE SCALE GENOMIC DNA]</scope>
    <source>
        <strain evidence="1 2">YB22</strain>
    </source>
</reference>
<accession>A0A845PWT8</accession>
<name>A0A845PWT8_9FLAO</name>
<dbReference type="EMBL" id="JAAABJ010000439">
    <property type="protein sequence ID" value="NAW50788.1"/>
    <property type="molecule type" value="Genomic_DNA"/>
</dbReference>
<proteinExistence type="predicted"/>